<feature type="compositionally biased region" description="Gly residues" evidence="1">
    <location>
        <begin position="95"/>
        <end position="109"/>
    </location>
</feature>
<evidence type="ECO:0000313" key="2">
    <source>
        <dbReference type="Proteomes" id="UP000887562"/>
    </source>
</evidence>
<sequence>MRQRIILPIKLYGSSSITLNERLESSASRRTAANPLGIRRSNAQRTPIALRLGQQFNNSSRGRGRPRKVDRRDGISSQTAPVFTPIRRTVPLTSGRGGNFRGGGGGGIRGRSVLTRGRGAPRALAKRRGTRRFNRGAATNPQQMRADLDKELNEYMGGGKRSYSPPHWLIYLKYLNAHYDATVCPAGRKIPPPYAPATPHYTGGYQRKSQRGGVVVLFPVELLAEYEVYART</sequence>
<evidence type="ECO:0000313" key="3">
    <source>
        <dbReference type="WBParaSite" id="maker-E.canG7_contigs_9247-snap-gene-0.36-mRNA-1"/>
    </source>
</evidence>
<accession>A0A915EYB4</accession>
<evidence type="ECO:0000256" key="1">
    <source>
        <dbReference type="SAM" id="MobiDB-lite"/>
    </source>
</evidence>
<proteinExistence type="predicted"/>
<dbReference type="AlphaFoldDB" id="A0A915EYB4"/>
<dbReference type="Proteomes" id="UP000887562">
    <property type="component" value="Unplaced"/>
</dbReference>
<protein>
    <submittedName>
        <fullName evidence="3">Chromatin target of PRMT1 protein C-terminal domain-containing protein</fullName>
    </submittedName>
</protein>
<organism evidence="2 3">
    <name type="scientific">Echinococcus canadensis</name>
    <dbReference type="NCBI Taxonomy" id="519352"/>
    <lineage>
        <taxon>Eukaryota</taxon>
        <taxon>Metazoa</taxon>
        <taxon>Spiralia</taxon>
        <taxon>Lophotrochozoa</taxon>
        <taxon>Platyhelminthes</taxon>
        <taxon>Cestoda</taxon>
        <taxon>Eucestoda</taxon>
        <taxon>Cyclophyllidea</taxon>
        <taxon>Taeniidae</taxon>
        <taxon>Echinococcus</taxon>
        <taxon>Echinococcus canadensis group</taxon>
    </lineage>
</organism>
<keyword evidence="2" id="KW-1185">Reference proteome</keyword>
<feature type="region of interest" description="Disordered" evidence="1">
    <location>
        <begin position="55"/>
        <end position="127"/>
    </location>
</feature>
<dbReference type="WBParaSite" id="maker-E.canG7_contigs_9247-snap-gene-0.36-mRNA-1">
    <property type="protein sequence ID" value="maker-E.canG7_contigs_9247-snap-gene-0.36-mRNA-1"/>
    <property type="gene ID" value="EcG7_04756"/>
</dbReference>
<reference evidence="3" key="1">
    <citation type="submission" date="2022-11" db="UniProtKB">
        <authorList>
            <consortium name="WormBaseParasite"/>
        </authorList>
    </citation>
    <scope>IDENTIFICATION</scope>
</reference>
<name>A0A915EYB4_9CEST</name>